<proteinExistence type="predicted"/>
<feature type="transmembrane region" description="Helical" evidence="2">
    <location>
        <begin position="6"/>
        <end position="30"/>
    </location>
</feature>
<dbReference type="EMBL" id="BTSX01000002">
    <property type="protein sequence ID" value="GMS84642.1"/>
    <property type="molecule type" value="Genomic_DNA"/>
</dbReference>
<evidence type="ECO:0000256" key="1">
    <source>
        <dbReference type="SAM" id="MobiDB-lite"/>
    </source>
</evidence>
<organism evidence="3 4">
    <name type="scientific">Pristionchus entomophagus</name>
    <dbReference type="NCBI Taxonomy" id="358040"/>
    <lineage>
        <taxon>Eukaryota</taxon>
        <taxon>Metazoa</taxon>
        <taxon>Ecdysozoa</taxon>
        <taxon>Nematoda</taxon>
        <taxon>Chromadorea</taxon>
        <taxon>Rhabditida</taxon>
        <taxon>Rhabditina</taxon>
        <taxon>Diplogasteromorpha</taxon>
        <taxon>Diplogasteroidea</taxon>
        <taxon>Neodiplogasteridae</taxon>
        <taxon>Pristionchus</taxon>
    </lineage>
</organism>
<feature type="compositionally biased region" description="Polar residues" evidence="1">
    <location>
        <begin position="184"/>
        <end position="193"/>
    </location>
</feature>
<feature type="compositionally biased region" description="Polar residues" evidence="1">
    <location>
        <begin position="225"/>
        <end position="242"/>
    </location>
</feature>
<keyword evidence="2" id="KW-0472">Membrane</keyword>
<protein>
    <submittedName>
        <fullName evidence="3">Uncharacterized protein</fullName>
    </submittedName>
</protein>
<accession>A0AAV5SMP8</accession>
<keyword evidence="4" id="KW-1185">Reference proteome</keyword>
<keyword evidence="2" id="KW-0812">Transmembrane</keyword>
<keyword evidence="2" id="KW-1133">Transmembrane helix</keyword>
<evidence type="ECO:0000313" key="4">
    <source>
        <dbReference type="Proteomes" id="UP001432027"/>
    </source>
</evidence>
<evidence type="ECO:0000256" key="2">
    <source>
        <dbReference type="SAM" id="Phobius"/>
    </source>
</evidence>
<reference evidence="3" key="1">
    <citation type="submission" date="2023-10" db="EMBL/GenBank/DDBJ databases">
        <title>Genome assembly of Pristionchus species.</title>
        <authorList>
            <person name="Yoshida K."/>
            <person name="Sommer R.J."/>
        </authorList>
    </citation>
    <scope>NUCLEOTIDE SEQUENCE</scope>
    <source>
        <strain evidence="3">RS0144</strain>
    </source>
</reference>
<feature type="compositionally biased region" description="Low complexity" evidence="1">
    <location>
        <begin position="54"/>
        <end position="63"/>
    </location>
</feature>
<feature type="region of interest" description="Disordered" evidence="1">
    <location>
        <begin position="151"/>
        <end position="274"/>
    </location>
</feature>
<feature type="region of interest" description="Disordered" evidence="1">
    <location>
        <begin position="98"/>
        <end position="125"/>
    </location>
</feature>
<feature type="region of interest" description="Disordered" evidence="1">
    <location>
        <begin position="50"/>
        <end position="80"/>
    </location>
</feature>
<gene>
    <name evidence="3" type="ORF">PENTCL1PPCAC_6817</name>
</gene>
<feature type="compositionally biased region" description="Basic and acidic residues" evidence="1">
    <location>
        <begin position="166"/>
        <end position="183"/>
    </location>
</feature>
<name>A0AAV5SMP8_9BILA</name>
<dbReference type="Proteomes" id="UP001432027">
    <property type="component" value="Unassembled WGS sequence"/>
</dbReference>
<feature type="compositionally biased region" description="Pro residues" evidence="1">
    <location>
        <begin position="204"/>
        <end position="216"/>
    </location>
</feature>
<evidence type="ECO:0000313" key="3">
    <source>
        <dbReference type="EMBL" id="GMS84642.1"/>
    </source>
</evidence>
<feature type="compositionally biased region" description="Pro residues" evidence="1">
    <location>
        <begin position="264"/>
        <end position="274"/>
    </location>
</feature>
<comment type="caution">
    <text evidence="3">The sequence shown here is derived from an EMBL/GenBank/DDBJ whole genome shotgun (WGS) entry which is preliminary data.</text>
</comment>
<dbReference type="AlphaFoldDB" id="A0AAV5SMP8"/>
<sequence>MSWTLSTGLVTVLVVVLILFVILQIIQTVLKVLKPKQKMVEKASQPKAVVVQGSKTTRTTSSKMESRSRKSSSRRGSLPSKRLCTVLSLSTESECEKTGKSSKELCTGSRECDQKARSDTSIPPLEMSKEMAASLKMLNCSDVVNTPLPSTAPLAVPHTPSKSKSASKESTDDLAKEKKKESPTKTAPTQPLSSLPIIPTTPTKAPPTQAPPPPTTPATVTTATNKSPAVDTTQRGSITETLTPGPKKNSPGKTAREDVKATPTPAPATLPPSQ</sequence>